<feature type="region of interest" description="Disordered" evidence="1">
    <location>
        <begin position="86"/>
        <end position="106"/>
    </location>
</feature>
<protein>
    <submittedName>
        <fullName evidence="2">Uncharacterized protein</fullName>
    </submittedName>
</protein>
<proteinExistence type="predicted"/>
<dbReference type="AlphaFoldDB" id="A0A1X7GMH8"/>
<name>A0A1X7GMH8_TRICW</name>
<keyword evidence="3" id="KW-1185">Reference proteome</keyword>
<gene>
    <name evidence="2" type="ORF">SAMN06295900_116156</name>
</gene>
<dbReference type="OrthoDB" id="9134529at2"/>
<reference evidence="3" key="1">
    <citation type="submission" date="2017-04" db="EMBL/GenBank/DDBJ databases">
        <authorList>
            <person name="Varghese N."/>
            <person name="Submissions S."/>
        </authorList>
    </citation>
    <scope>NUCLEOTIDE SEQUENCE [LARGE SCALE GENOMIC DNA]</scope>
    <source>
        <strain evidence="3">Ballard 720</strain>
    </source>
</reference>
<evidence type="ECO:0000256" key="1">
    <source>
        <dbReference type="SAM" id="MobiDB-lite"/>
    </source>
</evidence>
<sequence length="106" mass="11701">MNLIEMATRAGLQVLLDARIGNQTYHSVSGSLAALERFADAVRATARTESVPHVRSAHGAKRSRKLRMRRRGALRAKPLRSLAGRCSTKTARRARPSRIARTVAVR</sequence>
<evidence type="ECO:0000313" key="2">
    <source>
        <dbReference type="EMBL" id="SMF71939.1"/>
    </source>
</evidence>
<organism evidence="2 3">
    <name type="scientific">Trinickia caryophylli</name>
    <name type="common">Paraburkholderia caryophylli</name>
    <dbReference type="NCBI Taxonomy" id="28094"/>
    <lineage>
        <taxon>Bacteria</taxon>
        <taxon>Pseudomonadati</taxon>
        <taxon>Pseudomonadota</taxon>
        <taxon>Betaproteobacteria</taxon>
        <taxon>Burkholderiales</taxon>
        <taxon>Burkholderiaceae</taxon>
        <taxon>Trinickia</taxon>
    </lineage>
</organism>
<dbReference type="EMBL" id="FXAH01000016">
    <property type="protein sequence ID" value="SMF71939.1"/>
    <property type="molecule type" value="Genomic_DNA"/>
</dbReference>
<accession>A0A1X7GMH8</accession>
<dbReference type="GeneID" id="95552141"/>
<dbReference type="RefSeq" id="WP_085229892.1">
    <property type="nucleotide sequence ID" value="NZ_BSQD01000014.1"/>
</dbReference>
<evidence type="ECO:0000313" key="3">
    <source>
        <dbReference type="Proteomes" id="UP000192911"/>
    </source>
</evidence>
<dbReference type="Proteomes" id="UP000192911">
    <property type="component" value="Unassembled WGS sequence"/>
</dbReference>